<dbReference type="InterPro" id="IPR000182">
    <property type="entry name" value="GNAT_dom"/>
</dbReference>
<dbReference type="PANTHER" id="PTHR43877:SF2">
    <property type="entry name" value="AMINOALKYLPHOSPHONATE N-ACETYLTRANSFERASE-RELATED"/>
    <property type="match status" value="1"/>
</dbReference>
<reference evidence="5 8" key="2">
    <citation type="submission" date="2024-05" db="EMBL/GenBank/DDBJ databases">
        <authorList>
            <person name="Busch G.E."/>
            <person name="Sharma I."/>
        </authorList>
    </citation>
    <scope>NUCLEOTIDE SEQUENCE [LARGE SCALE GENOMIC DNA]</scope>
    <source>
        <strain evidence="5 8">23GB23</strain>
    </source>
</reference>
<dbReference type="Proteomes" id="UP001471651">
    <property type="component" value="Unassembled WGS sequence"/>
</dbReference>
<proteinExistence type="predicted"/>
<dbReference type="Pfam" id="PF11814">
    <property type="entry name" value="DUF3335"/>
    <property type="match status" value="1"/>
</dbReference>
<name>A0A859D2M9_9GAMM</name>
<accession>A0A859D2M9</accession>
<dbReference type="InterPro" id="IPR021770">
    <property type="entry name" value="DUF3335"/>
</dbReference>
<feature type="domain" description="N-acetyltransferase" evidence="4">
    <location>
        <begin position="29"/>
        <end position="176"/>
    </location>
</feature>
<feature type="compositionally biased region" description="Polar residues" evidence="3">
    <location>
        <begin position="14"/>
        <end position="26"/>
    </location>
</feature>
<dbReference type="Pfam" id="PF00583">
    <property type="entry name" value="Acetyltransf_1"/>
    <property type="match status" value="1"/>
</dbReference>
<dbReference type="PANTHER" id="PTHR43877">
    <property type="entry name" value="AMINOALKYLPHOSPHONATE N-ACETYLTRANSFERASE-RELATED-RELATED"/>
    <property type="match status" value="1"/>
</dbReference>
<dbReference type="InterPro" id="IPR050832">
    <property type="entry name" value="Bact_Acetyltransf"/>
</dbReference>
<evidence type="ECO:0000259" key="4">
    <source>
        <dbReference type="PROSITE" id="PS51186"/>
    </source>
</evidence>
<dbReference type="Gene3D" id="3.90.70.10">
    <property type="entry name" value="Cysteine proteinases"/>
    <property type="match status" value="1"/>
</dbReference>
<dbReference type="InterPro" id="IPR016181">
    <property type="entry name" value="Acyl_CoA_acyltransferase"/>
</dbReference>
<evidence type="ECO:0000256" key="2">
    <source>
        <dbReference type="ARBA" id="ARBA00023315"/>
    </source>
</evidence>
<dbReference type="RefSeq" id="WP_176335618.1">
    <property type="nucleotide sequence ID" value="NZ_BAAAEF010000014.1"/>
</dbReference>
<dbReference type="SUPFAM" id="SSF55729">
    <property type="entry name" value="Acyl-CoA N-acyltransferases (Nat)"/>
    <property type="match status" value="1"/>
</dbReference>
<keyword evidence="8" id="KW-1185">Reference proteome</keyword>
<dbReference type="EMBL" id="JBDYKN010000006">
    <property type="protein sequence ID" value="MEP7729377.1"/>
    <property type="molecule type" value="Genomic_DNA"/>
</dbReference>
<keyword evidence="2" id="KW-0012">Acyltransferase</keyword>
<evidence type="ECO:0000256" key="3">
    <source>
        <dbReference type="SAM" id="MobiDB-lite"/>
    </source>
</evidence>
<evidence type="ECO:0000313" key="5">
    <source>
        <dbReference type="EMBL" id="MEP7729377.1"/>
    </source>
</evidence>
<dbReference type="Gene3D" id="3.40.630.30">
    <property type="match status" value="1"/>
</dbReference>
<sequence length="399" mass="44147">MTKTSNAAIPLNPTPNTEVKTPQKLSSPVDIRSASVDDLKALLTLEDSAFTGDRLSRRSFRRTITSTGSALLVAVGQDQNLLGYALLHLRQGTRLARLYSLAVSPQARGLGIGKALIQACEQKAIKKGKILLRLEVSDVNQNAIALYNTMGYREFGHYDAYYEDQTDAIRMQKRLRHGASEQTTRPLPWLAQGTPFTCGPASLQMVLSALHPEYQATPDDELEIWREATTIFMTSGHGGCHPMGLALAAKKRGLSADVWLSEEGPLFVDSVRNELKKDVITRVHQSFVKQCDDADVAVHYSVMPLEQLIEAFDSGALAIILISTFRMDGKKAPHWVVMSGYDEHCILVHDPDLDDDTKLADDPPSPLDCQFVPIARNEFEKMSRFGQSRLQATVVLKTQ</sequence>
<reference evidence="6 7" key="1">
    <citation type="submission" date="2020-06" db="EMBL/GenBank/DDBJ databases">
        <authorList>
            <person name="Voronona O.L."/>
            <person name="Aksenova E.I."/>
            <person name="Kunda M.S."/>
            <person name="Semenov A.N."/>
            <person name="Ryzhova N."/>
        </authorList>
    </citation>
    <scope>NUCLEOTIDE SEQUENCE [LARGE SCALE GENOMIC DNA]</scope>
    <source>
        <strain evidence="6 7">MPKMM3633</strain>
    </source>
</reference>
<evidence type="ECO:0000313" key="6">
    <source>
        <dbReference type="EMBL" id="QKK81009.1"/>
    </source>
</evidence>
<evidence type="ECO:0000313" key="7">
    <source>
        <dbReference type="Proteomes" id="UP000509371"/>
    </source>
</evidence>
<dbReference type="AlphaFoldDB" id="A0A859D2M9"/>
<protein>
    <submittedName>
        <fullName evidence="5 6">GNAT family N-acetyltransferase</fullName>
    </submittedName>
</protein>
<dbReference type="PROSITE" id="PS51186">
    <property type="entry name" value="GNAT"/>
    <property type="match status" value="1"/>
</dbReference>
<keyword evidence="1 6" id="KW-0808">Transferase</keyword>
<gene>
    <name evidence="5" type="ORF">ABKW32_07990</name>
    <name evidence="6" type="ORF">MP3633_2282</name>
</gene>
<evidence type="ECO:0000313" key="8">
    <source>
        <dbReference type="Proteomes" id="UP001471651"/>
    </source>
</evidence>
<organism evidence="6 7">
    <name type="scientific">Marinomonas primoryensis</name>
    <dbReference type="NCBI Taxonomy" id="178399"/>
    <lineage>
        <taxon>Bacteria</taxon>
        <taxon>Pseudomonadati</taxon>
        <taxon>Pseudomonadota</taxon>
        <taxon>Gammaproteobacteria</taxon>
        <taxon>Oceanospirillales</taxon>
        <taxon>Oceanospirillaceae</taxon>
        <taxon>Marinomonas</taxon>
    </lineage>
</organism>
<dbReference type="Proteomes" id="UP000509371">
    <property type="component" value="Chromosome"/>
</dbReference>
<dbReference type="GO" id="GO:0016747">
    <property type="term" value="F:acyltransferase activity, transferring groups other than amino-acyl groups"/>
    <property type="evidence" value="ECO:0007669"/>
    <property type="project" value="InterPro"/>
</dbReference>
<evidence type="ECO:0000256" key="1">
    <source>
        <dbReference type="ARBA" id="ARBA00022679"/>
    </source>
</evidence>
<dbReference type="CDD" id="cd04301">
    <property type="entry name" value="NAT_SF"/>
    <property type="match status" value="1"/>
</dbReference>
<feature type="region of interest" description="Disordered" evidence="3">
    <location>
        <begin position="1"/>
        <end position="26"/>
    </location>
</feature>
<dbReference type="EMBL" id="CP054301">
    <property type="protein sequence ID" value="QKK81009.1"/>
    <property type="molecule type" value="Genomic_DNA"/>
</dbReference>
<dbReference type="KEGG" id="mpri:MP3633_2282"/>